<dbReference type="EMBL" id="JANBUW010000035">
    <property type="protein sequence ID" value="KAJ2850348.1"/>
    <property type="molecule type" value="Genomic_DNA"/>
</dbReference>
<dbReference type="Pfam" id="PF00462">
    <property type="entry name" value="Glutaredoxin"/>
    <property type="match status" value="1"/>
</dbReference>
<keyword evidence="3" id="KW-1015">Disulfide bond</keyword>
<evidence type="ECO:0000313" key="8">
    <source>
        <dbReference type="Proteomes" id="UP001139887"/>
    </source>
</evidence>
<dbReference type="InterPro" id="IPR011899">
    <property type="entry name" value="Glutaredoxin_euk/vir"/>
</dbReference>
<sequence length="153" mass="16488">MGNGFSSQSSTMPATSKAATELVKQLIAKNRVMVFAKSYCPYCHRAEAALKERNIKFEAMDLDTRKEGDGNVIQESLLALTGQRTVPNIFANGHHIGGCSETLDALANGKFVELLEGKPGKFAAEKSDKGSAKKGSDEIPADETPTPIREARM</sequence>
<protein>
    <submittedName>
        <fullName evidence="7">Glutaredoxin</fullName>
    </submittedName>
</protein>
<keyword evidence="8" id="KW-1185">Reference proteome</keyword>
<dbReference type="PROSITE" id="PS00195">
    <property type="entry name" value="GLUTAREDOXIN_1"/>
    <property type="match status" value="1"/>
</dbReference>
<evidence type="ECO:0000259" key="6">
    <source>
        <dbReference type="Pfam" id="PF00462"/>
    </source>
</evidence>
<dbReference type="InterPro" id="IPR014025">
    <property type="entry name" value="Glutaredoxin_subgr"/>
</dbReference>
<evidence type="ECO:0000256" key="3">
    <source>
        <dbReference type="ARBA" id="ARBA00023157"/>
    </source>
</evidence>
<comment type="caution">
    <text evidence="7">The sequence shown here is derived from an EMBL/GenBank/DDBJ whole genome shotgun (WGS) entry which is preliminary data.</text>
</comment>
<reference evidence="7" key="1">
    <citation type="submission" date="2022-07" db="EMBL/GenBank/DDBJ databases">
        <title>Phylogenomic reconstructions and comparative analyses of Kickxellomycotina fungi.</title>
        <authorList>
            <person name="Reynolds N.K."/>
            <person name="Stajich J.E."/>
            <person name="Barry K."/>
            <person name="Grigoriev I.V."/>
            <person name="Crous P."/>
            <person name="Smith M.E."/>
        </authorList>
    </citation>
    <scope>NUCLEOTIDE SEQUENCE</scope>
    <source>
        <strain evidence="7">NRRL 1566</strain>
    </source>
</reference>
<organism evidence="7 8">
    <name type="scientific">Coemansia brasiliensis</name>
    <dbReference type="NCBI Taxonomy" id="2650707"/>
    <lineage>
        <taxon>Eukaryota</taxon>
        <taxon>Fungi</taxon>
        <taxon>Fungi incertae sedis</taxon>
        <taxon>Zoopagomycota</taxon>
        <taxon>Kickxellomycotina</taxon>
        <taxon>Kickxellomycetes</taxon>
        <taxon>Kickxellales</taxon>
        <taxon>Kickxellaceae</taxon>
        <taxon>Coemansia</taxon>
    </lineage>
</organism>
<dbReference type="InterPro" id="IPR036249">
    <property type="entry name" value="Thioredoxin-like_sf"/>
</dbReference>
<dbReference type="OrthoDB" id="418495at2759"/>
<accession>A0A9W8I858</accession>
<evidence type="ECO:0000256" key="1">
    <source>
        <dbReference type="ARBA" id="ARBA00022448"/>
    </source>
</evidence>
<evidence type="ECO:0000313" key="7">
    <source>
        <dbReference type="EMBL" id="KAJ2850348.1"/>
    </source>
</evidence>
<proteinExistence type="predicted"/>
<dbReference type="PRINTS" id="PR00160">
    <property type="entry name" value="GLUTAREDOXIN"/>
</dbReference>
<dbReference type="SUPFAM" id="SSF52833">
    <property type="entry name" value="Thioredoxin-like"/>
    <property type="match status" value="1"/>
</dbReference>
<dbReference type="GO" id="GO:0015038">
    <property type="term" value="F:glutathione disulfide oxidoreductase activity"/>
    <property type="evidence" value="ECO:0007669"/>
    <property type="project" value="TreeGrafter"/>
</dbReference>
<feature type="compositionally biased region" description="Basic and acidic residues" evidence="5">
    <location>
        <begin position="122"/>
        <end position="137"/>
    </location>
</feature>
<evidence type="ECO:0000256" key="2">
    <source>
        <dbReference type="ARBA" id="ARBA00022982"/>
    </source>
</evidence>
<dbReference type="InterPro" id="IPR011767">
    <property type="entry name" value="GLR_AS"/>
</dbReference>
<dbReference type="Proteomes" id="UP001139887">
    <property type="component" value="Unassembled WGS sequence"/>
</dbReference>
<name>A0A9W8I858_9FUNG</name>
<evidence type="ECO:0000256" key="4">
    <source>
        <dbReference type="ARBA" id="ARBA00023284"/>
    </source>
</evidence>
<dbReference type="AlphaFoldDB" id="A0A9W8I858"/>
<keyword evidence="2" id="KW-0249">Electron transport</keyword>
<gene>
    <name evidence="7" type="primary">TTR1</name>
    <name evidence="7" type="ORF">IWW36_001965</name>
</gene>
<dbReference type="GO" id="GO:0005737">
    <property type="term" value="C:cytoplasm"/>
    <property type="evidence" value="ECO:0007669"/>
    <property type="project" value="TreeGrafter"/>
</dbReference>
<dbReference type="GO" id="GO:0034599">
    <property type="term" value="P:cellular response to oxidative stress"/>
    <property type="evidence" value="ECO:0007669"/>
    <property type="project" value="TreeGrafter"/>
</dbReference>
<keyword evidence="4" id="KW-0676">Redox-active center</keyword>
<dbReference type="PANTHER" id="PTHR45694:SF18">
    <property type="entry name" value="GLUTAREDOXIN-1-RELATED"/>
    <property type="match status" value="1"/>
</dbReference>
<feature type="domain" description="Glutaredoxin" evidence="6">
    <location>
        <begin position="32"/>
        <end position="96"/>
    </location>
</feature>
<dbReference type="Gene3D" id="3.40.30.10">
    <property type="entry name" value="Glutaredoxin"/>
    <property type="match status" value="1"/>
</dbReference>
<feature type="region of interest" description="Disordered" evidence="5">
    <location>
        <begin position="122"/>
        <end position="153"/>
    </location>
</feature>
<keyword evidence="1" id="KW-0813">Transport</keyword>
<dbReference type="PANTHER" id="PTHR45694">
    <property type="entry name" value="GLUTAREDOXIN 2"/>
    <property type="match status" value="1"/>
</dbReference>
<dbReference type="CDD" id="cd03419">
    <property type="entry name" value="GRX_GRXh_1_2_like"/>
    <property type="match status" value="1"/>
</dbReference>
<dbReference type="InterPro" id="IPR002109">
    <property type="entry name" value="Glutaredoxin"/>
</dbReference>
<dbReference type="NCBIfam" id="TIGR02180">
    <property type="entry name" value="GRX_euk"/>
    <property type="match status" value="1"/>
</dbReference>
<dbReference type="PROSITE" id="PS51354">
    <property type="entry name" value="GLUTAREDOXIN_2"/>
    <property type="match status" value="1"/>
</dbReference>
<evidence type="ECO:0000256" key="5">
    <source>
        <dbReference type="SAM" id="MobiDB-lite"/>
    </source>
</evidence>